<feature type="domain" description="HDOD" evidence="1">
    <location>
        <begin position="16"/>
        <end position="206"/>
    </location>
</feature>
<keyword evidence="3" id="KW-1185">Reference proteome</keyword>
<dbReference type="EMBL" id="CYHH01000022">
    <property type="protein sequence ID" value="CUB08132.1"/>
    <property type="molecule type" value="Genomic_DNA"/>
</dbReference>
<gene>
    <name evidence="2" type="ORF">Ga0061068_12217</name>
</gene>
<dbReference type="PANTHER" id="PTHR33525:SF6">
    <property type="entry name" value="HDOD DOMAIN-CONTAINING PROTEIN"/>
    <property type="match status" value="1"/>
</dbReference>
<dbReference type="InterPro" id="IPR052340">
    <property type="entry name" value="RNase_Y/CdgJ"/>
</dbReference>
<evidence type="ECO:0000313" key="3">
    <source>
        <dbReference type="Proteomes" id="UP000182108"/>
    </source>
</evidence>
<dbReference type="SUPFAM" id="SSF109604">
    <property type="entry name" value="HD-domain/PDEase-like"/>
    <property type="match status" value="1"/>
</dbReference>
<proteinExistence type="predicted"/>
<dbReference type="AlphaFoldDB" id="A0A0K6IXU4"/>
<organism evidence="2 3">
    <name type="scientific">Tepidiphilus thermophilus</name>
    <dbReference type="NCBI Taxonomy" id="876478"/>
    <lineage>
        <taxon>Bacteria</taxon>
        <taxon>Pseudomonadati</taxon>
        <taxon>Pseudomonadota</taxon>
        <taxon>Hydrogenophilia</taxon>
        <taxon>Hydrogenophilales</taxon>
        <taxon>Hydrogenophilaceae</taxon>
        <taxon>Tepidiphilus</taxon>
    </lineage>
</organism>
<evidence type="ECO:0000313" key="2">
    <source>
        <dbReference type="EMBL" id="CUB08132.1"/>
    </source>
</evidence>
<dbReference type="Gene3D" id="1.10.3210.10">
    <property type="entry name" value="Hypothetical protein af1432"/>
    <property type="match status" value="1"/>
</dbReference>
<dbReference type="Pfam" id="PF08668">
    <property type="entry name" value="HDOD"/>
    <property type="match status" value="1"/>
</dbReference>
<name>A0A0K6IXU4_9PROT</name>
<sequence>MDTPTTNLAEPAQLDIPPAPDVLTAIAREAESDMPNLAKLAKMIQQDPALAAAVLRAANGIMRMRKIESVAQALQVIGLERTHQIVLHALLHSTLGMPKNLRPSLWDELRVSAEAAADFARLLRTVPPPMAHTAALLHDTGFFLLARQHPDYHETLSLARVDPEKPFTEHEFERYKTHHAVVGFFLARRWGLAEPVALTINHHHDYVTVFEETTLPPQVPHLVSLIAMADVVAAEAVGIGRDKEWHKARGPVAEFLGLTEDEVDDMIEAEIAQQRTATNVR</sequence>
<evidence type="ECO:0000259" key="1">
    <source>
        <dbReference type="PROSITE" id="PS51833"/>
    </source>
</evidence>
<reference evidence="3" key="1">
    <citation type="submission" date="2015-08" db="EMBL/GenBank/DDBJ databases">
        <authorList>
            <person name="Babu N.S."/>
            <person name="Beckwith C.J."/>
            <person name="Beseler K.G."/>
            <person name="Brison A."/>
            <person name="Carone J.V."/>
            <person name="Caskin T.P."/>
            <person name="Diamond M."/>
            <person name="Durham M.E."/>
            <person name="Foxe J.M."/>
            <person name="Go M."/>
            <person name="Henderson B.A."/>
            <person name="Jones I.B."/>
            <person name="McGettigan J.A."/>
            <person name="Micheletti S.J."/>
            <person name="Nasrallah M.E."/>
            <person name="Ortiz D."/>
            <person name="Piller C.R."/>
            <person name="Privatt S.R."/>
            <person name="Schneider S.L."/>
            <person name="Sharp S."/>
            <person name="Smith T.C."/>
            <person name="Stanton J.D."/>
            <person name="Ullery H.E."/>
            <person name="Wilson R.J."/>
            <person name="Serrano M.G."/>
            <person name="Buck G."/>
            <person name="Lee V."/>
            <person name="Wang Y."/>
            <person name="Carvalho R."/>
            <person name="Voegtly L."/>
            <person name="Shi R."/>
            <person name="Duckworth R."/>
            <person name="Johnson A."/>
            <person name="Loviza R."/>
            <person name="Walstead R."/>
            <person name="Shah Z."/>
            <person name="Kiflezghi M."/>
            <person name="Wade K."/>
            <person name="Ball S.L."/>
            <person name="Bradley K.W."/>
            <person name="Asai D.J."/>
            <person name="Bowman C.A."/>
            <person name="Russell D.A."/>
            <person name="Pope W.H."/>
            <person name="Jacobs-Sera D."/>
            <person name="Hendrix R.W."/>
            <person name="Hatfull G.F."/>
        </authorList>
    </citation>
    <scope>NUCLEOTIDE SEQUENCE [LARGE SCALE GENOMIC DNA]</scope>
    <source>
        <strain evidence="3">JCM 19170</strain>
    </source>
</reference>
<dbReference type="OrthoDB" id="9784953at2"/>
<protein>
    <submittedName>
        <fullName evidence="2">HD-like signal output (HDOD) domain, no enzymatic activity</fullName>
    </submittedName>
</protein>
<dbReference type="PROSITE" id="PS51833">
    <property type="entry name" value="HDOD"/>
    <property type="match status" value="1"/>
</dbReference>
<dbReference type="Proteomes" id="UP000182108">
    <property type="component" value="Unassembled WGS sequence"/>
</dbReference>
<dbReference type="RefSeq" id="WP_055424364.1">
    <property type="nucleotide sequence ID" value="NZ_CYHH01000022.1"/>
</dbReference>
<dbReference type="PANTHER" id="PTHR33525">
    <property type="match status" value="1"/>
</dbReference>
<dbReference type="InterPro" id="IPR013976">
    <property type="entry name" value="HDOD"/>
</dbReference>
<accession>A0A0K6IXU4</accession>